<dbReference type="InterPro" id="IPR002514">
    <property type="entry name" value="Transposase_8"/>
</dbReference>
<dbReference type="InterPro" id="IPR051839">
    <property type="entry name" value="RD_transcriptional_regulator"/>
</dbReference>
<keyword evidence="1" id="KW-0175">Coiled coil</keyword>
<comment type="caution">
    <text evidence="2">The sequence shown here is derived from an EMBL/GenBank/DDBJ whole genome shotgun (WGS) entry which is preliminary data.</text>
</comment>
<organism evidence="2 3">
    <name type="scientific">Deinococcus radiopugnans ATCC 19172</name>
    <dbReference type="NCBI Taxonomy" id="585398"/>
    <lineage>
        <taxon>Bacteria</taxon>
        <taxon>Thermotogati</taxon>
        <taxon>Deinococcota</taxon>
        <taxon>Deinococci</taxon>
        <taxon>Deinococcales</taxon>
        <taxon>Deinococcaceae</taxon>
        <taxon>Deinococcus</taxon>
    </lineage>
</organism>
<dbReference type="InterPro" id="IPR009057">
    <property type="entry name" value="Homeodomain-like_sf"/>
</dbReference>
<proteinExistence type="predicted"/>
<gene>
    <name evidence="2" type="ORF">HNQ04_003913</name>
</gene>
<dbReference type="Pfam" id="PF01527">
    <property type="entry name" value="HTH_Tnp_1"/>
    <property type="match status" value="1"/>
</dbReference>
<evidence type="ECO:0000256" key="1">
    <source>
        <dbReference type="SAM" id="Coils"/>
    </source>
</evidence>
<dbReference type="PANTHER" id="PTHR33215:SF13">
    <property type="entry name" value="PROTEIN DISTAL ANTENNA"/>
    <property type="match status" value="1"/>
</dbReference>
<evidence type="ECO:0000313" key="2">
    <source>
        <dbReference type="EMBL" id="MBB6018632.1"/>
    </source>
</evidence>
<dbReference type="SUPFAM" id="SSF46689">
    <property type="entry name" value="Homeodomain-like"/>
    <property type="match status" value="1"/>
</dbReference>
<keyword evidence="3" id="KW-1185">Reference proteome</keyword>
<accession>A0ABR6NX65</accession>
<dbReference type="Gene3D" id="1.10.10.60">
    <property type="entry name" value="Homeodomain-like"/>
    <property type="match status" value="1"/>
</dbReference>
<sequence>MTHRRIHSAEFKRDAVQLARTGGNLSHTARELGLNASLLRKWLTAEQEQGDAAFPGQGKQHLTPEQQEIRRLRKENEILRQEREILKKAAAFFARETTR</sequence>
<dbReference type="Proteomes" id="UP000629870">
    <property type="component" value="Unassembled WGS sequence"/>
</dbReference>
<feature type="coiled-coil region" evidence="1">
    <location>
        <begin position="62"/>
        <end position="89"/>
    </location>
</feature>
<dbReference type="PANTHER" id="PTHR33215">
    <property type="entry name" value="PROTEIN DISTAL ANTENNA"/>
    <property type="match status" value="1"/>
</dbReference>
<protein>
    <submittedName>
        <fullName evidence="2">Transposase</fullName>
    </submittedName>
</protein>
<evidence type="ECO:0000313" key="3">
    <source>
        <dbReference type="Proteomes" id="UP000629870"/>
    </source>
</evidence>
<reference evidence="2 3" key="1">
    <citation type="submission" date="2020-08" db="EMBL/GenBank/DDBJ databases">
        <title>Genomic Encyclopedia of Type Strains, Phase IV (KMG-IV): sequencing the most valuable type-strain genomes for metagenomic binning, comparative biology and taxonomic classification.</title>
        <authorList>
            <person name="Goeker M."/>
        </authorList>
    </citation>
    <scope>NUCLEOTIDE SEQUENCE [LARGE SCALE GENOMIC DNA]</scope>
    <source>
        <strain evidence="2 3">DSM 12027</strain>
    </source>
</reference>
<name>A0ABR6NX65_9DEIO</name>
<dbReference type="EMBL" id="JACHEW010000036">
    <property type="protein sequence ID" value="MBB6018632.1"/>
    <property type="molecule type" value="Genomic_DNA"/>
</dbReference>